<dbReference type="Pfam" id="PF18506">
    <property type="entry name" value="RelB-like"/>
    <property type="match status" value="1"/>
</dbReference>
<gene>
    <name evidence="1" type="ordered locus">Metme_3455</name>
</gene>
<proteinExistence type="predicted"/>
<protein>
    <recommendedName>
        <fullName evidence="3">Antitoxin</fullName>
    </recommendedName>
</protein>
<dbReference type="AlphaFoldDB" id="G0A729"/>
<sequence>MNKPQFITDETGQRTGVILTLDDYEELMEDLEDLAAIAERKDEPTISLEELKKKLGYGVQN</sequence>
<dbReference type="eggNOG" id="ENOG5033CC9">
    <property type="taxonomic scope" value="Bacteria"/>
</dbReference>
<dbReference type="EMBL" id="CP002738">
    <property type="protein sequence ID" value="AEG01823.1"/>
    <property type="molecule type" value="Genomic_DNA"/>
</dbReference>
<evidence type="ECO:0000313" key="2">
    <source>
        <dbReference type="Proteomes" id="UP000008888"/>
    </source>
</evidence>
<name>G0A729_METMM</name>
<keyword evidence="2" id="KW-1185">Reference proteome</keyword>
<reference evidence="1 2" key="1">
    <citation type="journal article" date="2011" name="J. Bacteriol.">
        <title>Complete Genome Sequence of the Aerobic Marine Methanotroph Methylomonas methanica MC09.</title>
        <authorList>
            <person name="Boden R."/>
            <person name="Cunliffe M."/>
            <person name="Scanlan J."/>
            <person name="Moussard H."/>
            <person name="Kits K.D."/>
            <person name="Klotz M.G."/>
            <person name="Jetten M.S."/>
            <person name="Vuilleumier S."/>
            <person name="Han J."/>
            <person name="Peters L."/>
            <person name="Mikhailova N."/>
            <person name="Teshima H."/>
            <person name="Tapia R."/>
            <person name="Kyrpides N."/>
            <person name="Ivanova N."/>
            <person name="Pagani I."/>
            <person name="Cheng J.F."/>
            <person name="Goodwin L."/>
            <person name="Han C."/>
            <person name="Hauser L."/>
            <person name="Land M.L."/>
            <person name="Lapidus A."/>
            <person name="Lucas S."/>
            <person name="Pitluck S."/>
            <person name="Woyke T."/>
            <person name="Stein L."/>
            <person name="Murrell J.C."/>
        </authorList>
    </citation>
    <scope>NUCLEOTIDE SEQUENCE [LARGE SCALE GENOMIC DNA]</scope>
    <source>
        <strain evidence="1 2">MC09</strain>
    </source>
</reference>
<dbReference type="RefSeq" id="WP_013820048.1">
    <property type="nucleotide sequence ID" value="NC_015572.1"/>
</dbReference>
<dbReference type="STRING" id="857087.Metme_3455"/>
<evidence type="ECO:0008006" key="3">
    <source>
        <dbReference type="Google" id="ProtNLM"/>
    </source>
</evidence>
<dbReference type="InterPro" id="IPR049537">
    <property type="entry name" value="RelB-like"/>
</dbReference>
<reference evidence="2" key="3">
    <citation type="submission" date="2011-05" db="EMBL/GenBank/DDBJ databases">
        <title>Complete sequence of Methylomonas methanica MC09.</title>
        <authorList>
            <consortium name="US DOE Joint Genome Institute"/>
            <person name="Lucas S."/>
            <person name="Han J."/>
            <person name="Lapidus A."/>
            <person name="Cheng J.-F."/>
            <person name="Goodwin L."/>
            <person name="Pitluck S."/>
            <person name="Peters L."/>
            <person name="Mikhailova N."/>
            <person name="Teshima H."/>
            <person name="Han C."/>
            <person name="Tapia R."/>
            <person name="Land M."/>
            <person name="Hauser L."/>
            <person name="Kyrpides N."/>
            <person name="Ivanova N."/>
            <person name="Pagani I."/>
            <person name="Stein L."/>
            <person name="Woyke T."/>
        </authorList>
    </citation>
    <scope>NUCLEOTIDE SEQUENCE [LARGE SCALE GENOMIC DNA]</scope>
    <source>
        <strain evidence="2">MC09</strain>
    </source>
</reference>
<dbReference type="Proteomes" id="UP000008888">
    <property type="component" value="Chromosome"/>
</dbReference>
<dbReference type="HOGENOM" id="CLU_195982_1_0_6"/>
<accession>G0A729</accession>
<reference key="2">
    <citation type="submission" date="2011-05" db="EMBL/GenBank/DDBJ databases">
        <title>Complete genome sequence of the aerobic marine methanotroph Methylomonas methanica MC09.</title>
        <authorList>
            <person name="Boden R."/>
            <person name="Cunliffe M."/>
            <person name="Scanlan J."/>
            <person name="Moussard H."/>
            <person name="Kits K.D."/>
            <person name="Klotz M."/>
            <person name="Jetten M."/>
            <person name="Vuilleumier S."/>
            <person name="Han J."/>
            <person name="Peters L."/>
            <person name="Mikhailova N."/>
            <person name="Teshima H."/>
            <person name="Tapia R."/>
            <person name="Kyrpides N."/>
            <person name="Ivanova N."/>
            <person name="Pagani I."/>
            <person name="Cheng J.-F."/>
            <person name="Goodwin L."/>
            <person name="Han C."/>
            <person name="Hauser L."/>
            <person name="Land M."/>
            <person name="Lapidus A."/>
            <person name="Lucas S."/>
            <person name="Pitluck S."/>
            <person name="Woyke T."/>
            <person name="Stein L.Y."/>
            <person name="Murrell C."/>
        </authorList>
    </citation>
    <scope>NUCLEOTIDE SEQUENCE</scope>
    <source>
        <strain>MC09</strain>
    </source>
</reference>
<organism evidence="1 2">
    <name type="scientific">Methylomonas methanica (strain DSM 25384 / MC09)</name>
    <dbReference type="NCBI Taxonomy" id="857087"/>
    <lineage>
        <taxon>Bacteria</taxon>
        <taxon>Pseudomonadati</taxon>
        <taxon>Pseudomonadota</taxon>
        <taxon>Gammaproteobacteria</taxon>
        <taxon>Methylococcales</taxon>
        <taxon>Methylococcaceae</taxon>
        <taxon>Methylomonas</taxon>
    </lineage>
</organism>
<evidence type="ECO:0000313" key="1">
    <source>
        <dbReference type="EMBL" id="AEG01823.1"/>
    </source>
</evidence>
<dbReference type="KEGG" id="mmt:Metme_3455"/>